<evidence type="ECO:0000256" key="6">
    <source>
        <dbReference type="ARBA" id="ARBA00023136"/>
    </source>
</evidence>
<dbReference type="InterPro" id="IPR003439">
    <property type="entry name" value="ABC_transporter-like_ATP-bd"/>
</dbReference>
<feature type="domain" description="ABC transmembrane type-1" evidence="9">
    <location>
        <begin position="11"/>
        <end position="292"/>
    </location>
</feature>
<dbReference type="SUPFAM" id="SSF90123">
    <property type="entry name" value="ABC transporter transmembrane region"/>
    <property type="match status" value="1"/>
</dbReference>
<keyword evidence="3" id="KW-0547">Nucleotide-binding</keyword>
<gene>
    <name evidence="10" type="primary">btuD_3</name>
    <name evidence="10" type="ORF">BACCIP111895_00839</name>
</gene>
<organism evidence="10 11">
    <name type="scientific">Neobacillus rhizosphaerae</name>
    <dbReference type="NCBI Taxonomy" id="2880965"/>
    <lineage>
        <taxon>Bacteria</taxon>
        <taxon>Bacillati</taxon>
        <taxon>Bacillota</taxon>
        <taxon>Bacilli</taxon>
        <taxon>Bacillales</taxon>
        <taxon>Bacillaceae</taxon>
        <taxon>Neobacillus</taxon>
    </lineage>
</organism>
<comment type="subcellular location">
    <subcellularLocation>
        <location evidence="1">Cell membrane</location>
        <topology evidence="1">Multi-pass membrane protein</topology>
    </subcellularLocation>
</comment>
<keyword evidence="5 7" id="KW-1133">Transmembrane helix</keyword>
<keyword evidence="11" id="KW-1185">Reference proteome</keyword>
<dbReference type="InterPro" id="IPR003593">
    <property type="entry name" value="AAA+_ATPase"/>
</dbReference>
<dbReference type="PROSITE" id="PS50893">
    <property type="entry name" value="ABC_TRANSPORTER_2"/>
    <property type="match status" value="1"/>
</dbReference>
<dbReference type="GO" id="GO:0005524">
    <property type="term" value="F:ATP binding"/>
    <property type="evidence" value="ECO:0007669"/>
    <property type="project" value="UniProtKB-KW"/>
</dbReference>
<proteinExistence type="predicted"/>
<reference evidence="10" key="1">
    <citation type="submission" date="2022-04" db="EMBL/GenBank/DDBJ databases">
        <authorList>
            <person name="Criscuolo A."/>
        </authorList>
    </citation>
    <scope>NUCLEOTIDE SEQUENCE</scope>
    <source>
        <strain evidence="10">CIP111895</strain>
    </source>
</reference>
<evidence type="ECO:0000259" key="8">
    <source>
        <dbReference type="PROSITE" id="PS50893"/>
    </source>
</evidence>
<dbReference type="PROSITE" id="PS00211">
    <property type="entry name" value="ABC_TRANSPORTER_1"/>
    <property type="match status" value="1"/>
</dbReference>
<evidence type="ECO:0000259" key="9">
    <source>
        <dbReference type="PROSITE" id="PS50929"/>
    </source>
</evidence>
<dbReference type="Pfam" id="PF00005">
    <property type="entry name" value="ABC_tran"/>
    <property type="match status" value="1"/>
</dbReference>
<feature type="transmembrane region" description="Helical" evidence="7">
    <location>
        <begin position="231"/>
        <end position="254"/>
    </location>
</feature>
<evidence type="ECO:0000313" key="10">
    <source>
        <dbReference type="EMBL" id="CAH2713685.1"/>
    </source>
</evidence>
<feature type="transmembrane region" description="Helical" evidence="7">
    <location>
        <begin position="7"/>
        <end position="29"/>
    </location>
</feature>
<dbReference type="InterPro" id="IPR017871">
    <property type="entry name" value="ABC_transporter-like_CS"/>
</dbReference>
<evidence type="ECO:0000256" key="1">
    <source>
        <dbReference type="ARBA" id="ARBA00004651"/>
    </source>
</evidence>
<evidence type="ECO:0000256" key="5">
    <source>
        <dbReference type="ARBA" id="ARBA00022989"/>
    </source>
</evidence>
<dbReference type="EMBL" id="CALBWS010000003">
    <property type="protein sequence ID" value="CAH2713685.1"/>
    <property type="molecule type" value="Genomic_DNA"/>
</dbReference>
<dbReference type="Gene3D" id="1.20.1560.10">
    <property type="entry name" value="ABC transporter type 1, transmembrane domain"/>
    <property type="match status" value="1"/>
</dbReference>
<dbReference type="InterPro" id="IPR039421">
    <property type="entry name" value="Type_1_exporter"/>
</dbReference>
<evidence type="ECO:0000256" key="4">
    <source>
        <dbReference type="ARBA" id="ARBA00022840"/>
    </source>
</evidence>
<dbReference type="InterPro" id="IPR036640">
    <property type="entry name" value="ABC1_TM_sf"/>
</dbReference>
<dbReference type="InterPro" id="IPR027417">
    <property type="entry name" value="P-loop_NTPase"/>
</dbReference>
<dbReference type="CDD" id="cd03228">
    <property type="entry name" value="ABCC_MRP_Like"/>
    <property type="match status" value="1"/>
</dbReference>
<feature type="transmembrane region" description="Helical" evidence="7">
    <location>
        <begin position="260"/>
        <end position="277"/>
    </location>
</feature>
<dbReference type="SUPFAM" id="SSF52540">
    <property type="entry name" value="P-loop containing nucleoside triphosphate hydrolases"/>
    <property type="match status" value="1"/>
</dbReference>
<evidence type="ECO:0000256" key="3">
    <source>
        <dbReference type="ARBA" id="ARBA00022741"/>
    </source>
</evidence>
<keyword evidence="6 7" id="KW-0472">Membrane</keyword>
<dbReference type="SMART" id="SM00382">
    <property type="entry name" value="AAA"/>
    <property type="match status" value="1"/>
</dbReference>
<dbReference type="PROSITE" id="PS50929">
    <property type="entry name" value="ABC_TM1F"/>
    <property type="match status" value="1"/>
</dbReference>
<keyword evidence="2 7" id="KW-0812">Transmembrane</keyword>
<evidence type="ECO:0000313" key="11">
    <source>
        <dbReference type="Proteomes" id="UP000838308"/>
    </source>
</evidence>
<evidence type="ECO:0000256" key="2">
    <source>
        <dbReference type="ARBA" id="ARBA00022692"/>
    </source>
</evidence>
<dbReference type="InterPro" id="IPR011527">
    <property type="entry name" value="ABC1_TM_dom"/>
</dbReference>
<keyword evidence="4 10" id="KW-0067">ATP-binding</keyword>
<name>A0ABN8KLI1_9BACI</name>
<dbReference type="Gene3D" id="3.40.50.300">
    <property type="entry name" value="P-loop containing nucleotide triphosphate hydrolases"/>
    <property type="match status" value="1"/>
</dbReference>
<dbReference type="RefSeq" id="WP_248734030.1">
    <property type="nucleotide sequence ID" value="NZ_CALBWS010000003.1"/>
</dbReference>
<feature type="transmembrane region" description="Helical" evidence="7">
    <location>
        <begin position="151"/>
        <end position="172"/>
    </location>
</feature>
<feature type="domain" description="ABC transporter" evidence="8">
    <location>
        <begin position="322"/>
        <end position="535"/>
    </location>
</feature>
<dbReference type="Proteomes" id="UP000838308">
    <property type="component" value="Unassembled WGS sequence"/>
</dbReference>
<accession>A0ABN8KLI1</accession>
<comment type="caution">
    <text evidence="10">The sequence shown here is derived from an EMBL/GenBank/DDBJ whole genome shotgun (WGS) entry which is preliminary data.</text>
</comment>
<sequence length="536" mass="60647">MRFFKWNAHFIFVIALYLLVSIVSVAFPLSLMNITDTLIGGGNERLMPLYIGCSSLGISQMVLVYTSGKLNNSYVANRMIQLREQINSVILNTSFEQFNQYDKEEYQNLLYANIENLEEDYYNAVLNIITKGLLLSCSLITLIVLQPMLTLALVVIIILISVLPLVFSVRIIKLKEEHINLNGKYINITNEIISGFNIIRIYCRQKIFSEKANENIKFLEKKRLHLKNTMLKANVIFGSATILIMLIIFLLGGYLVSKEMLTVGSLIAFIQLIMYVIEPSINIAQDVNKVTSTKPIREQIQSILKLEVAESSNHEFNIIREIHLKGISYVYENATAPILKNINLRFEKGKKYAIVGGNGCGKSTLLKIIAGLISGYNGEIYINQKNHKGTINSIGFVDQDNFLFQGTILNNINLFNEDNFLENDIQRLIKQLDFETLLLKLNEDVGSNGECLSGGQRQKVSIARAIFQSPQLLLLDEPNSALDSENSELLYRLIENMKDCICIMITHEDEDALNIFDEIIEVKNGEAYVKSRALVS</sequence>
<evidence type="ECO:0000256" key="7">
    <source>
        <dbReference type="SAM" id="Phobius"/>
    </source>
</evidence>
<dbReference type="PANTHER" id="PTHR43394:SF1">
    <property type="entry name" value="ATP-BINDING CASSETTE SUB-FAMILY B MEMBER 10, MITOCHONDRIAL"/>
    <property type="match status" value="1"/>
</dbReference>
<dbReference type="Pfam" id="PF00664">
    <property type="entry name" value="ABC_membrane"/>
    <property type="match status" value="1"/>
</dbReference>
<feature type="transmembrane region" description="Helical" evidence="7">
    <location>
        <begin position="49"/>
        <end position="68"/>
    </location>
</feature>
<dbReference type="PANTHER" id="PTHR43394">
    <property type="entry name" value="ATP-DEPENDENT PERMEASE MDL1, MITOCHONDRIAL"/>
    <property type="match status" value="1"/>
</dbReference>
<feature type="transmembrane region" description="Helical" evidence="7">
    <location>
        <begin position="124"/>
        <end position="145"/>
    </location>
</feature>
<protein>
    <submittedName>
        <fullName evidence="10">Vitamin B12 import ATP-binding protein BtuD</fullName>
    </submittedName>
</protein>